<sequence length="215" mass="23844">MSSIQSIAVAVSVFAVLVPAAGYWVRVVLSSRRGHPGAVRRYPVSLRVRETADEMTRSLAEDSQNPAVIQLGLAFEGLSKGDGKGDFRLLIPPSEMPWREDIFDRVFKRAVEHLAQLSHEKSQETRARELEALREVFEMWIAEYRDIYGYGVNEPTATPVSTIDLLKVGDDERSIDAADSLNRGLENLFLSLGPPPDGLLPDVRPELVDDGGSQR</sequence>
<reference evidence="2 3" key="1">
    <citation type="submission" date="2020-08" db="EMBL/GenBank/DDBJ databases">
        <title>Sequencing the genomes of 1000 actinobacteria strains.</title>
        <authorList>
            <person name="Klenk H.-P."/>
        </authorList>
    </citation>
    <scope>NUCLEOTIDE SEQUENCE [LARGE SCALE GENOMIC DNA]</scope>
    <source>
        <strain evidence="2 3">DSM 44772</strain>
    </source>
</reference>
<organism evidence="2 3">
    <name type="scientific">Actinomadura livida</name>
    <dbReference type="NCBI Taxonomy" id="79909"/>
    <lineage>
        <taxon>Bacteria</taxon>
        <taxon>Bacillati</taxon>
        <taxon>Actinomycetota</taxon>
        <taxon>Actinomycetes</taxon>
        <taxon>Streptosporangiales</taxon>
        <taxon>Thermomonosporaceae</taxon>
        <taxon>Actinomadura</taxon>
    </lineage>
</organism>
<proteinExistence type="predicted"/>
<name>A0A7W7IIF1_9ACTN</name>
<comment type="caution">
    <text evidence="2">The sequence shown here is derived from an EMBL/GenBank/DDBJ whole genome shotgun (WGS) entry which is preliminary data.</text>
</comment>
<evidence type="ECO:0000256" key="1">
    <source>
        <dbReference type="SAM" id="MobiDB-lite"/>
    </source>
</evidence>
<gene>
    <name evidence="2" type="ORF">F4557_006105</name>
</gene>
<dbReference type="EMBL" id="JACHMV010000001">
    <property type="protein sequence ID" value="MBB4777687.1"/>
    <property type="molecule type" value="Genomic_DNA"/>
</dbReference>
<accession>A0A7W7IIF1</accession>
<dbReference type="AlphaFoldDB" id="A0A7W7IIF1"/>
<evidence type="ECO:0000313" key="2">
    <source>
        <dbReference type="EMBL" id="MBB4777687.1"/>
    </source>
</evidence>
<dbReference type="RefSeq" id="WP_184888306.1">
    <property type="nucleotide sequence ID" value="NZ_BAAAHD010000080.1"/>
</dbReference>
<feature type="region of interest" description="Disordered" evidence="1">
    <location>
        <begin position="196"/>
        <end position="215"/>
    </location>
</feature>
<protein>
    <submittedName>
        <fullName evidence="2">Uncharacterized protein</fullName>
    </submittedName>
</protein>
<dbReference type="Proteomes" id="UP000549343">
    <property type="component" value="Unassembled WGS sequence"/>
</dbReference>
<evidence type="ECO:0000313" key="3">
    <source>
        <dbReference type="Proteomes" id="UP000549343"/>
    </source>
</evidence>